<protein>
    <submittedName>
        <fullName evidence="3">CPBP family intramembrane metalloprotease</fullName>
    </submittedName>
</protein>
<keyword evidence="3" id="KW-0378">Hydrolase</keyword>
<evidence type="ECO:0000313" key="3">
    <source>
        <dbReference type="EMBL" id="NMA44577.1"/>
    </source>
</evidence>
<feature type="domain" description="CAAX prenyl protease 2/Lysostaphin resistance protein A-like" evidence="2">
    <location>
        <begin position="102"/>
        <end position="180"/>
    </location>
</feature>
<name>A0A7K4BZC7_9ARCH</name>
<accession>A0A7K4BZC7</accession>
<feature type="transmembrane region" description="Helical" evidence="1">
    <location>
        <begin position="167"/>
        <end position="188"/>
    </location>
</feature>
<feature type="transmembrane region" description="Helical" evidence="1">
    <location>
        <begin position="6"/>
        <end position="24"/>
    </location>
</feature>
<dbReference type="InterPro" id="IPR003675">
    <property type="entry name" value="Rce1/LyrA-like_dom"/>
</dbReference>
<reference evidence="3 4" key="1">
    <citation type="journal article" date="2020" name="Biotechnol. Biofuels">
        <title>New insights from the biogas microbiome by comprehensive genome-resolved metagenomics of nearly 1600 species originating from multiple anaerobic digesters.</title>
        <authorList>
            <person name="Campanaro S."/>
            <person name="Treu L."/>
            <person name="Rodriguez-R L.M."/>
            <person name="Kovalovszki A."/>
            <person name="Ziels R.M."/>
            <person name="Maus I."/>
            <person name="Zhu X."/>
            <person name="Kougias P.G."/>
            <person name="Basile A."/>
            <person name="Luo G."/>
            <person name="Schluter A."/>
            <person name="Konstantinidis K.T."/>
            <person name="Angelidaki I."/>
        </authorList>
    </citation>
    <scope>NUCLEOTIDE SEQUENCE [LARGE SCALE GENOMIC DNA]</scope>
    <source>
        <strain evidence="3">AS22ysBPME_79</strain>
    </source>
</reference>
<evidence type="ECO:0000259" key="2">
    <source>
        <dbReference type="Pfam" id="PF02517"/>
    </source>
</evidence>
<dbReference type="AlphaFoldDB" id="A0A7K4BZC7"/>
<gene>
    <name evidence="3" type="ORF">GX950_02090</name>
</gene>
<dbReference type="Pfam" id="PF02517">
    <property type="entry name" value="Rce1-like"/>
    <property type="match status" value="1"/>
</dbReference>
<evidence type="ECO:0000313" key="4">
    <source>
        <dbReference type="Proteomes" id="UP000526302"/>
    </source>
</evidence>
<keyword evidence="3" id="KW-0645">Protease</keyword>
<evidence type="ECO:0000256" key="1">
    <source>
        <dbReference type="SAM" id="Phobius"/>
    </source>
</evidence>
<feature type="transmembrane region" description="Helical" evidence="1">
    <location>
        <begin position="133"/>
        <end position="161"/>
    </location>
</feature>
<feature type="transmembrane region" description="Helical" evidence="1">
    <location>
        <begin position="102"/>
        <end position="121"/>
    </location>
</feature>
<dbReference type="GO" id="GO:0004175">
    <property type="term" value="F:endopeptidase activity"/>
    <property type="evidence" value="ECO:0007669"/>
    <property type="project" value="UniProtKB-ARBA"/>
</dbReference>
<dbReference type="Proteomes" id="UP000526302">
    <property type="component" value="Unassembled WGS sequence"/>
</dbReference>
<proteinExistence type="predicted"/>
<dbReference type="EMBL" id="JAAZKV010000018">
    <property type="protein sequence ID" value="NMA44577.1"/>
    <property type="molecule type" value="Genomic_DNA"/>
</dbReference>
<keyword evidence="1" id="KW-0812">Transmembrane</keyword>
<keyword evidence="1" id="KW-1133">Transmembrane helix</keyword>
<dbReference type="GO" id="GO:0006508">
    <property type="term" value="P:proteolysis"/>
    <property type="evidence" value="ECO:0007669"/>
    <property type="project" value="UniProtKB-KW"/>
</dbReference>
<sequence length="189" mass="21649">MYYLILIALLILIPILYLKIIKKYSDKKIKQELLPKNQGLKKEIIGSLALFGALLIGFIIISITINTIDIAFEQNGIDFRLNDLEKVGQVIGENLNTGVEKYLILLIIVLFVEEFFFRAFLQPRIGIFLSTTLFTIAHLGYNSIGQTIGVFLLGLVLGYWFKRNKSIIQNYFGHLLYDLFAIMIYVMFG</sequence>
<dbReference type="GO" id="GO:0008237">
    <property type="term" value="F:metallopeptidase activity"/>
    <property type="evidence" value="ECO:0007669"/>
    <property type="project" value="UniProtKB-KW"/>
</dbReference>
<keyword evidence="1" id="KW-0472">Membrane</keyword>
<dbReference type="GO" id="GO:0080120">
    <property type="term" value="P:CAAX-box protein maturation"/>
    <property type="evidence" value="ECO:0007669"/>
    <property type="project" value="UniProtKB-ARBA"/>
</dbReference>
<feature type="transmembrane region" description="Helical" evidence="1">
    <location>
        <begin position="44"/>
        <end position="65"/>
    </location>
</feature>
<keyword evidence="3" id="KW-0482">Metalloprotease</keyword>
<organism evidence="3 4">
    <name type="scientific">Candidatus Iainarchaeum sp</name>
    <dbReference type="NCBI Taxonomy" id="3101447"/>
    <lineage>
        <taxon>Archaea</taxon>
        <taxon>Candidatus Iainarchaeota</taxon>
        <taxon>Candidatus Iainarchaeia</taxon>
        <taxon>Candidatus Iainarchaeales</taxon>
        <taxon>Candidatus Iainarchaeaceae</taxon>
        <taxon>Candidatus Iainarchaeum</taxon>
    </lineage>
</organism>
<comment type="caution">
    <text evidence="3">The sequence shown here is derived from an EMBL/GenBank/DDBJ whole genome shotgun (WGS) entry which is preliminary data.</text>
</comment>